<organism evidence="7 8">
    <name type="scientific">candidate division WOR-1 bacterium RIFOXYB2_FULL_36_35</name>
    <dbReference type="NCBI Taxonomy" id="1802578"/>
    <lineage>
        <taxon>Bacteria</taxon>
        <taxon>Bacillati</taxon>
        <taxon>Saganbacteria</taxon>
    </lineage>
</organism>
<dbReference type="InterPro" id="IPR012338">
    <property type="entry name" value="Beta-lactam/transpept-like"/>
</dbReference>
<evidence type="ECO:0000313" key="7">
    <source>
        <dbReference type="EMBL" id="OGC14449.1"/>
    </source>
</evidence>
<proteinExistence type="inferred from homology"/>
<dbReference type="GO" id="GO:0008658">
    <property type="term" value="F:penicillin binding"/>
    <property type="evidence" value="ECO:0007669"/>
    <property type="project" value="InterPro"/>
</dbReference>
<dbReference type="Gene3D" id="3.30.450.330">
    <property type="match status" value="1"/>
</dbReference>
<dbReference type="InterPro" id="IPR001460">
    <property type="entry name" value="PCN-bd_Tpept"/>
</dbReference>
<evidence type="ECO:0000259" key="6">
    <source>
        <dbReference type="Pfam" id="PF03717"/>
    </source>
</evidence>
<feature type="transmembrane region" description="Helical" evidence="4">
    <location>
        <begin position="7"/>
        <end position="25"/>
    </location>
</feature>
<keyword evidence="3 4" id="KW-0472">Membrane</keyword>
<dbReference type="GO" id="GO:0005886">
    <property type="term" value="C:plasma membrane"/>
    <property type="evidence" value="ECO:0007669"/>
    <property type="project" value="TreeGrafter"/>
</dbReference>
<feature type="domain" description="Penicillin-binding protein transpeptidase" evidence="5">
    <location>
        <begin position="230"/>
        <end position="540"/>
    </location>
</feature>
<evidence type="ECO:0000313" key="8">
    <source>
        <dbReference type="Proteomes" id="UP000177905"/>
    </source>
</evidence>
<dbReference type="Gene3D" id="3.90.1310.10">
    <property type="entry name" value="Penicillin-binding protein 2a (Domain 2)"/>
    <property type="match status" value="1"/>
</dbReference>
<reference evidence="7 8" key="1">
    <citation type="journal article" date="2016" name="Nat. Commun.">
        <title>Thousands of microbial genomes shed light on interconnected biogeochemical processes in an aquifer system.</title>
        <authorList>
            <person name="Anantharaman K."/>
            <person name="Brown C.T."/>
            <person name="Hug L.A."/>
            <person name="Sharon I."/>
            <person name="Castelle C.J."/>
            <person name="Probst A.J."/>
            <person name="Thomas B.C."/>
            <person name="Singh A."/>
            <person name="Wilkins M.J."/>
            <person name="Karaoz U."/>
            <person name="Brodie E.L."/>
            <person name="Williams K.H."/>
            <person name="Hubbard S.S."/>
            <person name="Banfield J.F."/>
        </authorList>
    </citation>
    <scope>NUCLEOTIDE SEQUENCE [LARGE SCALE GENOMIC DNA]</scope>
</reference>
<dbReference type="InterPro" id="IPR005311">
    <property type="entry name" value="PBP_dimer"/>
</dbReference>
<comment type="similarity">
    <text evidence="2">Belongs to the transpeptidase family.</text>
</comment>
<dbReference type="SUPFAM" id="SSF56519">
    <property type="entry name" value="Penicillin binding protein dimerisation domain"/>
    <property type="match status" value="1"/>
</dbReference>
<dbReference type="SUPFAM" id="SSF56601">
    <property type="entry name" value="beta-lactamase/transpeptidase-like"/>
    <property type="match status" value="1"/>
</dbReference>
<dbReference type="AlphaFoldDB" id="A0A1F4S239"/>
<evidence type="ECO:0008006" key="9">
    <source>
        <dbReference type="Google" id="ProtNLM"/>
    </source>
</evidence>
<evidence type="ECO:0000256" key="4">
    <source>
        <dbReference type="SAM" id="Phobius"/>
    </source>
</evidence>
<accession>A0A1F4S239</accession>
<dbReference type="Gene3D" id="3.40.710.10">
    <property type="entry name" value="DD-peptidase/beta-lactamase superfamily"/>
    <property type="match status" value="1"/>
</dbReference>
<dbReference type="Proteomes" id="UP000177905">
    <property type="component" value="Unassembled WGS sequence"/>
</dbReference>
<dbReference type="PANTHER" id="PTHR30627:SF1">
    <property type="entry name" value="PEPTIDOGLYCAN D,D-TRANSPEPTIDASE FTSI"/>
    <property type="match status" value="1"/>
</dbReference>
<dbReference type="Pfam" id="PF00905">
    <property type="entry name" value="Transpeptidase"/>
    <property type="match status" value="1"/>
</dbReference>
<dbReference type="PANTHER" id="PTHR30627">
    <property type="entry name" value="PEPTIDOGLYCAN D,D-TRANSPEPTIDASE"/>
    <property type="match status" value="1"/>
</dbReference>
<evidence type="ECO:0000256" key="2">
    <source>
        <dbReference type="ARBA" id="ARBA00007171"/>
    </source>
</evidence>
<dbReference type="InterPro" id="IPR050515">
    <property type="entry name" value="Beta-lactam/transpept"/>
</dbReference>
<gene>
    <name evidence="7" type="ORF">A2290_08490</name>
</gene>
<comment type="subcellular location">
    <subcellularLocation>
        <location evidence="1">Membrane</location>
    </subcellularLocation>
</comment>
<dbReference type="GO" id="GO:0071555">
    <property type="term" value="P:cell wall organization"/>
    <property type="evidence" value="ECO:0007669"/>
    <property type="project" value="TreeGrafter"/>
</dbReference>
<evidence type="ECO:0000256" key="1">
    <source>
        <dbReference type="ARBA" id="ARBA00004370"/>
    </source>
</evidence>
<dbReference type="Pfam" id="PF03717">
    <property type="entry name" value="PBP_dimer"/>
    <property type="match status" value="1"/>
</dbReference>
<evidence type="ECO:0000256" key="3">
    <source>
        <dbReference type="ARBA" id="ARBA00023136"/>
    </source>
</evidence>
<dbReference type="Gene3D" id="1.10.150.770">
    <property type="match status" value="1"/>
</dbReference>
<evidence type="ECO:0000259" key="5">
    <source>
        <dbReference type="Pfam" id="PF00905"/>
    </source>
</evidence>
<name>A0A1F4S239_UNCSA</name>
<comment type="caution">
    <text evidence="7">The sequence shown here is derived from an EMBL/GenBank/DDBJ whole genome shotgun (WGS) entry which is preliminary data.</text>
</comment>
<sequence length="562" mass="62672">MHKKRLTFFLIFVVISFFIILIRLVDIQIIHHSFYKKKAESQRRRIIPIATDRGDIYDRNGELLATSIDVKSIYVNPKEFVAYSKLENALDITLPRFSKKRLFAWVKRKVDSKTVQKIENLNLPGVYFLDEKKRIYPKGSLASQVLGFVGVDNEGLSGVELSMEDYLKGEALNIVTESDPAGYELLTKRESEKKKISSGSNIYLSIDESIQYFAEREIKKAVEKYSALSGLVIVMDTKSGEILAMAGKPDFNPNNYDKFSSKVWRCKALDIYEPGSTFKTITAAIGLNEGVIGLDSKFNALDKIVVGGKTIENSHKINWKGNRFCTLSYTLEQSINTAMVQIGLKLGKEKLYNGIKNFGFGDSVDVGLRGESPGIVRHFSYWYAPDIAMMTFGQSIAVTPLQLCLAYLAIGNKGELVKPALIKKIQSEDQKFVKKSTVNKIRNAISKKISSEVLELLENVVLKGSGRRAKIKGFRVGGKTGTAQKANPDGRGYFKDKYIASFIGLAPISDPKVLCLVVVDEPHGSIWGESVAGPVFQRVVEETLRYLNIKPDNLTGEAKIAN</sequence>
<protein>
    <recommendedName>
        <fullName evidence="9">Penicillin-binding protein</fullName>
    </recommendedName>
</protein>
<feature type="domain" description="Penicillin-binding protein dimerisation" evidence="6">
    <location>
        <begin position="49"/>
        <end position="185"/>
    </location>
</feature>
<dbReference type="EMBL" id="MEUA01000037">
    <property type="protein sequence ID" value="OGC14449.1"/>
    <property type="molecule type" value="Genomic_DNA"/>
</dbReference>
<keyword evidence="4" id="KW-0812">Transmembrane</keyword>
<dbReference type="InterPro" id="IPR036138">
    <property type="entry name" value="PBP_dimer_sf"/>
</dbReference>
<keyword evidence="4" id="KW-1133">Transmembrane helix</keyword>